<evidence type="ECO:0000313" key="2">
    <source>
        <dbReference type="Proteomes" id="UP000221247"/>
    </source>
</evidence>
<name>A0A222YWY2_9CAUD</name>
<dbReference type="RefSeq" id="YP_009791191.1">
    <property type="nucleotide sequence ID" value="NC_047838.1"/>
</dbReference>
<sequence>MAHFAQLDENNVVTQVIVVSNDDTSDSNGVETESIGVAFCQKLLGADTNWKQTSYNGNMRGNYAGIGYTYMSNVATLGVGSTDIFISQQPYASWTISTTAAQWEAPITQPTLTDDQIAAGSYYTWDESAYQADNTTGWTLTTPE</sequence>
<gene>
    <name evidence="1" type="primary">34</name>
    <name evidence="1" type="ORF">PBI_BELLAMY_34</name>
</gene>
<dbReference type="EMBL" id="MF351863">
    <property type="protein sequence ID" value="ASR76079.1"/>
    <property type="molecule type" value="Genomic_DNA"/>
</dbReference>
<organism evidence="1 2">
    <name type="scientific">Synechococcus phage Bellamy</name>
    <dbReference type="NCBI Taxonomy" id="2023996"/>
    <lineage>
        <taxon>Viruses</taxon>
        <taxon>Duplodnaviria</taxon>
        <taxon>Heunggongvirae</taxon>
        <taxon>Uroviricota</taxon>
        <taxon>Caudoviricetes</taxon>
        <taxon>Pantevenvirales</taxon>
        <taxon>Kyanoviridae</taxon>
        <taxon>Bellamyvirus</taxon>
        <taxon>Bellamyvirus bellamy</taxon>
    </lineage>
</organism>
<dbReference type="KEGG" id="vg:54981364"/>
<reference evidence="1 2" key="1">
    <citation type="submission" date="2017-06" db="EMBL/GenBank/DDBJ databases">
        <authorList>
            <person name="Kim H.J."/>
            <person name="Triplett B.A."/>
        </authorList>
    </citation>
    <scope>NUCLEOTIDE SEQUENCE [LARGE SCALE GENOMIC DNA]</scope>
</reference>
<evidence type="ECO:0000313" key="1">
    <source>
        <dbReference type="EMBL" id="ASR76079.1"/>
    </source>
</evidence>
<protein>
    <submittedName>
        <fullName evidence="1">Uncharacterized protein</fullName>
    </submittedName>
</protein>
<dbReference type="GeneID" id="54981364"/>
<dbReference type="Proteomes" id="UP000221247">
    <property type="component" value="Segment"/>
</dbReference>
<keyword evidence="2" id="KW-1185">Reference proteome</keyword>
<proteinExistence type="predicted"/>
<accession>A0A222YWY2</accession>